<accession>V8PB78</accession>
<feature type="non-terminal residue" evidence="2">
    <location>
        <position position="695"/>
    </location>
</feature>
<name>V8PB78_OPHHA</name>
<dbReference type="AlphaFoldDB" id="V8PB78"/>
<evidence type="ECO:0000313" key="2">
    <source>
        <dbReference type="EMBL" id="ETE71137.1"/>
    </source>
</evidence>
<protein>
    <submittedName>
        <fullName evidence="2">Uncharacterized protein</fullName>
    </submittedName>
</protein>
<feature type="region of interest" description="Disordered" evidence="1">
    <location>
        <begin position="148"/>
        <end position="183"/>
    </location>
</feature>
<feature type="compositionally biased region" description="Pro residues" evidence="1">
    <location>
        <begin position="116"/>
        <end position="125"/>
    </location>
</feature>
<comment type="caution">
    <text evidence="2">The sequence shown here is derived from an EMBL/GenBank/DDBJ whole genome shotgun (WGS) entry which is preliminary data.</text>
</comment>
<feature type="region of interest" description="Disordered" evidence="1">
    <location>
        <begin position="214"/>
        <end position="237"/>
    </location>
</feature>
<gene>
    <name evidence="2" type="ORF">L345_03054</name>
</gene>
<feature type="region of interest" description="Disordered" evidence="1">
    <location>
        <begin position="107"/>
        <end position="126"/>
    </location>
</feature>
<dbReference type="Proteomes" id="UP000018936">
    <property type="component" value="Unassembled WGS sequence"/>
</dbReference>
<feature type="compositionally biased region" description="Basic and acidic residues" evidence="1">
    <location>
        <begin position="643"/>
        <end position="658"/>
    </location>
</feature>
<dbReference type="EMBL" id="AZIM01000424">
    <property type="protein sequence ID" value="ETE71137.1"/>
    <property type="molecule type" value="Genomic_DNA"/>
</dbReference>
<proteinExistence type="predicted"/>
<evidence type="ECO:0000313" key="3">
    <source>
        <dbReference type="Proteomes" id="UP000018936"/>
    </source>
</evidence>
<feature type="non-terminal residue" evidence="2">
    <location>
        <position position="1"/>
    </location>
</feature>
<reference evidence="2 3" key="1">
    <citation type="journal article" date="2013" name="Proc. Natl. Acad. Sci. U.S.A.">
        <title>The king cobra genome reveals dynamic gene evolution and adaptation in the snake venom system.</title>
        <authorList>
            <person name="Vonk F.J."/>
            <person name="Casewell N.R."/>
            <person name="Henkel C.V."/>
            <person name="Heimberg A.M."/>
            <person name="Jansen H.J."/>
            <person name="McCleary R.J."/>
            <person name="Kerkkamp H.M."/>
            <person name="Vos R.A."/>
            <person name="Guerreiro I."/>
            <person name="Calvete J.J."/>
            <person name="Wuster W."/>
            <person name="Woods A.E."/>
            <person name="Logan J.M."/>
            <person name="Harrison R.A."/>
            <person name="Castoe T.A."/>
            <person name="de Koning A.P."/>
            <person name="Pollock D.D."/>
            <person name="Yandell M."/>
            <person name="Calderon D."/>
            <person name="Renjifo C."/>
            <person name="Currier R.B."/>
            <person name="Salgado D."/>
            <person name="Pla D."/>
            <person name="Sanz L."/>
            <person name="Hyder A.S."/>
            <person name="Ribeiro J.M."/>
            <person name="Arntzen J.W."/>
            <person name="van den Thillart G.E."/>
            <person name="Boetzer M."/>
            <person name="Pirovano W."/>
            <person name="Dirks R.P."/>
            <person name="Spaink H.P."/>
            <person name="Duboule D."/>
            <person name="McGlinn E."/>
            <person name="Kini R.M."/>
            <person name="Richardson M.K."/>
        </authorList>
    </citation>
    <scope>NUCLEOTIDE SEQUENCE</scope>
    <source>
        <tissue evidence="2">Blood</tissue>
    </source>
</reference>
<keyword evidence="3" id="KW-1185">Reference proteome</keyword>
<organism evidence="2 3">
    <name type="scientific">Ophiophagus hannah</name>
    <name type="common">King cobra</name>
    <name type="synonym">Naja hannah</name>
    <dbReference type="NCBI Taxonomy" id="8665"/>
    <lineage>
        <taxon>Eukaryota</taxon>
        <taxon>Metazoa</taxon>
        <taxon>Chordata</taxon>
        <taxon>Craniata</taxon>
        <taxon>Vertebrata</taxon>
        <taxon>Euteleostomi</taxon>
        <taxon>Lepidosauria</taxon>
        <taxon>Squamata</taxon>
        <taxon>Bifurcata</taxon>
        <taxon>Unidentata</taxon>
        <taxon>Episquamata</taxon>
        <taxon>Toxicofera</taxon>
        <taxon>Serpentes</taxon>
        <taxon>Colubroidea</taxon>
        <taxon>Elapidae</taxon>
        <taxon>Elapinae</taxon>
        <taxon>Ophiophagus</taxon>
    </lineage>
</organism>
<evidence type="ECO:0000256" key="1">
    <source>
        <dbReference type="SAM" id="MobiDB-lite"/>
    </source>
</evidence>
<feature type="region of interest" description="Disordered" evidence="1">
    <location>
        <begin position="640"/>
        <end position="695"/>
    </location>
</feature>
<sequence length="695" mass="76405">MGPIESLLEEAGRMNVLTGRMWHLLSGSVHPISEVNPATVQFRSVNSAPEKEGYSVLKRAGERVKRRDARTALSRARQQTGQGELNWKVKLEAAWVWLVLSALKKPPSSESTKVPHSPPPPPPTPSVQALMMLPSLVIKCLQEDHQAQRAPPPLHKPYSFLAPMREGGERGKRKRGGGRREKENHVKHDGIVALVSIIRTPSFQRVRTATALEGAKKERRKGGMEATLGGSQPKVYRFPQNTTYPETLIKIPPTPEWTASPHTPRHLSCRPISSAAGKAGKSFLKASAADKKALDQSGGLLFAAEAFRKALLAAEERGESVDEHPPKIRPGAFFGGKKTIRQSLLQGNTVALNLQWNKRKMGHAEAENGAHGGGNRRWWSLQPETADHRKAHPTDNQLLAVCSLLQGGKWLGGRASCGRFITKLGNTIRICREWALLSLPLPPLPLHNPHCLLGLMMLPSWHQGAHAHLQGGRKKRGLNLFPKALEGRTRSNGWKPIRERSNLELRRNFLTGGTINQWNPLPPEVVNAATLGGFLRRQGVGLEDLQDSFQLRSSILNGTFPTKLHDWFRQNHSPIKDGMPNLSYGLFRVGTETGITSGVAEVTVTLAMRPFLLYILFLECRNFSSATTADVIEEAGLRHSAHRKDTTMTEEGANSRELWKRRKKEERGGGGGGRRRGGGGEGGGGEEREGGEEGG</sequence>